<evidence type="ECO:0000313" key="10">
    <source>
        <dbReference type="Proteomes" id="UP000887567"/>
    </source>
</evidence>
<dbReference type="Pfam" id="PF13927">
    <property type="entry name" value="Ig_3"/>
    <property type="match status" value="2"/>
</dbReference>
<dbReference type="SUPFAM" id="SSF48726">
    <property type="entry name" value="Immunoglobulin"/>
    <property type="match status" value="4"/>
</dbReference>
<evidence type="ECO:0000256" key="3">
    <source>
        <dbReference type="ARBA" id="ARBA00023157"/>
    </source>
</evidence>
<keyword evidence="6" id="KW-0812">Transmembrane</keyword>
<dbReference type="GO" id="GO:0005886">
    <property type="term" value="C:plasma membrane"/>
    <property type="evidence" value="ECO:0007669"/>
    <property type="project" value="TreeGrafter"/>
</dbReference>
<dbReference type="Pfam" id="PF01390">
    <property type="entry name" value="SEA"/>
    <property type="match status" value="1"/>
</dbReference>
<dbReference type="PROSITE" id="PS50835">
    <property type="entry name" value="IG_LIKE"/>
    <property type="match status" value="4"/>
</dbReference>
<feature type="domain" description="SEA" evidence="7">
    <location>
        <begin position="416"/>
        <end position="524"/>
    </location>
</feature>
<keyword evidence="3" id="KW-1015">Disulfide bond</keyword>
<keyword evidence="2 6" id="KW-0472">Membrane</keyword>
<dbReference type="EnsemblMetazoa" id="XM_028658585.1">
    <property type="protein sequence ID" value="XP_028514386.1"/>
    <property type="gene ID" value="LOC110237292"/>
</dbReference>
<dbReference type="Gene3D" id="3.30.70.960">
    <property type="entry name" value="SEA domain"/>
    <property type="match status" value="1"/>
</dbReference>
<feature type="domain" description="Ig-like" evidence="8">
    <location>
        <begin position="6"/>
        <end position="84"/>
    </location>
</feature>
<dbReference type="InterPro" id="IPR036179">
    <property type="entry name" value="Ig-like_dom_sf"/>
</dbReference>
<evidence type="ECO:0000259" key="8">
    <source>
        <dbReference type="PROSITE" id="PS50835"/>
    </source>
</evidence>
<dbReference type="PROSITE" id="PS50024">
    <property type="entry name" value="SEA"/>
    <property type="match status" value="1"/>
</dbReference>
<dbReference type="SUPFAM" id="SSF82671">
    <property type="entry name" value="SEA domain"/>
    <property type="match status" value="1"/>
</dbReference>
<evidence type="ECO:0000256" key="6">
    <source>
        <dbReference type="SAM" id="Phobius"/>
    </source>
</evidence>
<dbReference type="SMART" id="SM00408">
    <property type="entry name" value="IGc2"/>
    <property type="match status" value="4"/>
</dbReference>
<evidence type="ECO:0000256" key="1">
    <source>
        <dbReference type="ARBA" id="ARBA00004479"/>
    </source>
</evidence>
<evidence type="ECO:0000256" key="5">
    <source>
        <dbReference type="ARBA" id="ARBA00023319"/>
    </source>
</evidence>
<dbReference type="GO" id="GO:0098609">
    <property type="term" value="P:cell-cell adhesion"/>
    <property type="evidence" value="ECO:0007669"/>
    <property type="project" value="TreeGrafter"/>
</dbReference>
<feature type="domain" description="Ig-like" evidence="8">
    <location>
        <begin position="89"/>
        <end position="169"/>
    </location>
</feature>
<dbReference type="OrthoDB" id="5985960at2759"/>
<dbReference type="InterPro" id="IPR003598">
    <property type="entry name" value="Ig_sub2"/>
</dbReference>
<dbReference type="GeneID" id="110237292"/>
<dbReference type="CDD" id="cd00096">
    <property type="entry name" value="Ig"/>
    <property type="match status" value="1"/>
</dbReference>
<feature type="domain" description="Ig-like" evidence="8">
    <location>
        <begin position="172"/>
        <end position="251"/>
    </location>
</feature>
<dbReference type="OMA" id="ICEYIDV"/>
<feature type="transmembrane region" description="Helical" evidence="6">
    <location>
        <begin position="549"/>
        <end position="572"/>
    </location>
</feature>
<organism evidence="9 10">
    <name type="scientific">Exaiptasia diaphana</name>
    <name type="common">Tropical sea anemone</name>
    <name type="synonym">Aiptasia pulchella</name>
    <dbReference type="NCBI Taxonomy" id="2652724"/>
    <lineage>
        <taxon>Eukaryota</taxon>
        <taxon>Metazoa</taxon>
        <taxon>Cnidaria</taxon>
        <taxon>Anthozoa</taxon>
        <taxon>Hexacorallia</taxon>
        <taxon>Actiniaria</taxon>
        <taxon>Aiptasiidae</taxon>
        <taxon>Exaiptasia</taxon>
    </lineage>
</organism>
<keyword evidence="10" id="KW-1185">Reference proteome</keyword>
<evidence type="ECO:0000256" key="2">
    <source>
        <dbReference type="ARBA" id="ARBA00023136"/>
    </source>
</evidence>
<proteinExistence type="predicted"/>
<sequence length="629" mass="68097">MILLSTDISNAVCAVPASANEGDAMVLNCSAVGYPPVSYTWTTPGKIHQGPTTSISATADLNGVTVTCKATNTFEMSTCTRSLTVNYKPRNVTVSPSRLVLNETESLNLTCDASANPAGSYSWSLNGKILEGETSRMLTKHNIKIQDAGEYICTVTNSLGTDTSGKAVVDVPHIGAANCTASPDPVQDGNNITLKCSASGYPAVNYNLTVGNLKVSENVITVKAEASLNGAVMTCKAVNDFGTRNCTKTVTVHYKPYNIQVSPTSVDLNEKESFNLICNASSNPPGEYSWSFNGNVLDGETDKVLAKRDISRDDAGEYRCTVTNNVGSGASNISVVKVRYLEECKTNKYTLTNKQNLTLSPKGFPEPTLTCAKGYFNLIGSNTYTLSIPEAGNDNCTISNAAGKCQFEYEVLLHVAPFTFSAVFRLTNRAYRQEFNDKNSSSFKKLKEEIENELKSVYESYKIVNRVRVIAFREGSVNVDFNLDLVANVSDPLSPLKNALTNAGGNLSGLVIDPSSLQAGSYILPTTTILTTVETTLETGSSAGCQVSVIVLGVLFGVSLIFNVIFVGCFIWRHLTENNRQPKESENMNEVGYMVRVFAYIFALKVIEVHFLVGVSSTRSQRLLYFQLV</sequence>
<reference evidence="9" key="1">
    <citation type="submission" date="2022-11" db="UniProtKB">
        <authorList>
            <consortium name="EnsemblMetazoa"/>
        </authorList>
    </citation>
    <scope>IDENTIFICATION</scope>
</reference>
<dbReference type="GO" id="GO:0050839">
    <property type="term" value="F:cell adhesion molecule binding"/>
    <property type="evidence" value="ECO:0007669"/>
    <property type="project" value="TreeGrafter"/>
</dbReference>
<dbReference type="InterPro" id="IPR051275">
    <property type="entry name" value="Cell_adhesion_signaling"/>
</dbReference>
<evidence type="ECO:0000256" key="4">
    <source>
        <dbReference type="ARBA" id="ARBA00023180"/>
    </source>
</evidence>
<dbReference type="PANTHER" id="PTHR11640:SF31">
    <property type="entry name" value="IRREGULAR CHIASM C-ROUGHEST PROTEIN-RELATED"/>
    <property type="match status" value="1"/>
</dbReference>
<accession>A0A913YJ40</accession>
<dbReference type="Proteomes" id="UP000887567">
    <property type="component" value="Unplaced"/>
</dbReference>
<dbReference type="SMART" id="SM00409">
    <property type="entry name" value="IG"/>
    <property type="match status" value="4"/>
</dbReference>
<dbReference type="RefSeq" id="XP_028514386.1">
    <property type="nucleotide sequence ID" value="XM_028658585.1"/>
</dbReference>
<evidence type="ECO:0000313" key="9">
    <source>
        <dbReference type="EnsemblMetazoa" id="XP_028514386.1"/>
    </source>
</evidence>
<comment type="subcellular location">
    <subcellularLocation>
        <location evidence="1">Membrane</location>
        <topology evidence="1">Single-pass type I membrane protein</topology>
    </subcellularLocation>
</comment>
<dbReference type="Gene3D" id="2.60.40.10">
    <property type="entry name" value="Immunoglobulins"/>
    <property type="match status" value="4"/>
</dbReference>
<dbReference type="GO" id="GO:0005911">
    <property type="term" value="C:cell-cell junction"/>
    <property type="evidence" value="ECO:0007669"/>
    <property type="project" value="TreeGrafter"/>
</dbReference>
<evidence type="ECO:0000259" key="7">
    <source>
        <dbReference type="PROSITE" id="PS50024"/>
    </source>
</evidence>
<dbReference type="InterPro" id="IPR000082">
    <property type="entry name" value="SEA_dom"/>
</dbReference>
<dbReference type="InterPro" id="IPR003599">
    <property type="entry name" value="Ig_sub"/>
</dbReference>
<protein>
    <submittedName>
        <fullName evidence="9">Uncharacterized protein</fullName>
    </submittedName>
</protein>
<dbReference type="InterPro" id="IPR036364">
    <property type="entry name" value="SEA_dom_sf"/>
</dbReference>
<dbReference type="AlphaFoldDB" id="A0A913YJ40"/>
<keyword evidence="4" id="KW-0325">Glycoprotein</keyword>
<dbReference type="KEGG" id="epa:110237292"/>
<feature type="domain" description="Ig-like" evidence="8">
    <location>
        <begin position="256"/>
        <end position="336"/>
    </location>
</feature>
<name>A0A913YJ40_EXADI</name>
<keyword evidence="6" id="KW-1133">Transmembrane helix</keyword>
<feature type="transmembrane region" description="Helical" evidence="6">
    <location>
        <begin position="593"/>
        <end position="613"/>
    </location>
</feature>
<dbReference type="InterPro" id="IPR013783">
    <property type="entry name" value="Ig-like_fold"/>
</dbReference>
<dbReference type="InterPro" id="IPR007110">
    <property type="entry name" value="Ig-like_dom"/>
</dbReference>
<dbReference type="PANTHER" id="PTHR11640">
    <property type="entry name" value="NEPHRIN"/>
    <property type="match status" value="1"/>
</dbReference>
<keyword evidence="5" id="KW-0393">Immunoglobulin domain</keyword>